<dbReference type="PIRSF" id="PIRSF000309">
    <property type="entry name" value="NAD_red_hyd_HoxU"/>
    <property type="match status" value="1"/>
</dbReference>
<dbReference type="InterPro" id="IPR016214">
    <property type="entry name" value="NAD-red_Hydgase_HoxS_gsu"/>
</dbReference>
<keyword evidence="4" id="KW-0004">4Fe-4S</keyword>
<proteinExistence type="inferred from homology"/>
<dbReference type="FunFam" id="3.10.20.740:FF:000004">
    <property type="entry name" value="NADH-quinone oxidoreductase"/>
    <property type="match status" value="1"/>
</dbReference>
<organism evidence="15 16">
    <name type="scientific">Pontiella sulfatireligans</name>
    <dbReference type="NCBI Taxonomy" id="2750658"/>
    <lineage>
        <taxon>Bacteria</taxon>
        <taxon>Pseudomonadati</taxon>
        <taxon>Kiritimatiellota</taxon>
        <taxon>Kiritimatiellia</taxon>
        <taxon>Kiritimatiellales</taxon>
        <taxon>Pontiellaceae</taxon>
        <taxon>Pontiella</taxon>
    </lineage>
</organism>
<evidence type="ECO:0000256" key="11">
    <source>
        <dbReference type="ARBA" id="ARBA00023136"/>
    </source>
</evidence>
<keyword evidence="11" id="KW-0472">Membrane</keyword>
<dbReference type="GO" id="GO:0042773">
    <property type="term" value="P:ATP synthesis coupled electron transport"/>
    <property type="evidence" value="ECO:0007669"/>
    <property type="project" value="InterPro"/>
</dbReference>
<dbReference type="GO" id="GO:0016491">
    <property type="term" value="F:oxidoreductase activity"/>
    <property type="evidence" value="ECO:0007669"/>
    <property type="project" value="InterPro"/>
</dbReference>
<dbReference type="SUPFAM" id="SSF54862">
    <property type="entry name" value="4Fe-4S ferredoxins"/>
    <property type="match status" value="1"/>
</dbReference>
<dbReference type="GO" id="GO:0051537">
    <property type="term" value="F:2 iron, 2 sulfur cluster binding"/>
    <property type="evidence" value="ECO:0007669"/>
    <property type="project" value="UniProtKB-KW"/>
</dbReference>
<dbReference type="InterPro" id="IPR019574">
    <property type="entry name" value="NADH_UbQ_OxRdtase_Gsu_4Fe4S-bd"/>
</dbReference>
<dbReference type="InterPro" id="IPR001041">
    <property type="entry name" value="2Fe-2S_ferredoxin-type"/>
</dbReference>
<dbReference type="SMART" id="SM00929">
    <property type="entry name" value="NADH-G_4Fe-4S_3"/>
    <property type="match status" value="1"/>
</dbReference>
<dbReference type="RefSeq" id="WP_136062395.1">
    <property type="nucleotide sequence ID" value="NZ_CAAHFH010000002.1"/>
</dbReference>
<evidence type="ECO:0000256" key="5">
    <source>
        <dbReference type="ARBA" id="ARBA00022714"/>
    </source>
</evidence>
<accession>A0A6C2UNN7</accession>
<comment type="cofactor">
    <cofactor evidence="1">
        <name>[4Fe-4S] cluster</name>
        <dbReference type="ChEBI" id="CHEBI:49883"/>
    </cofactor>
</comment>
<dbReference type="PROSITE" id="PS00641">
    <property type="entry name" value="COMPLEX1_75K_1"/>
    <property type="match status" value="1"/>
</dbReference>
<dbReference type="Pfam" id="PF22117">
    <property type="entry name" value="Fer4_Nqo3"/>
    <property type="match status" value="1"/>
</dbReference>
<keyword evidence="15" id="KW-0371">Homeobox</keyword>
<protein>
    <submittedName>
        <fullName evidence="15">NAD-reducing hydrogenase HoxS subunit gamma</fullName>
    </submittedName>
</protein>
<dbReference type="PROSITE" id="PS51085">
    <property type="entry name" value="2FE2S_FER_2"/>
    <property type="match status" value="1"/>
</dbReference>
<dbReference type="Pfam" id="PF10588">
    <property type="entry name" value="NADH-G_4Fe-4S_3"/>
    <property type="match status" value="1"/>
</dbReference>
<feature type="domain" description="4Fe-4S His(Cys)3-ligated-type" evidence="14">
    <location>
        <begin position="79"/>
        <end position="118"/>
    </location>
</feature>
<comment type="subcellular location">
    <subcellularLocation>
        <location evidence="2">Membrane</location>
    </subcellularLocation>
</comment>
<keyword evidence="7" id="KW-1278">Translocase</keyword>
<keyword evidence="16" id="KW-1185">Reference proteome</keyword>
<dbReference type="GO" id="GO:0008137">
    <property type="term" value="F:NADH dehydrogenase (ubiquinone) activity"/>
    <property type="evidence" value="ECO:0007669"/>
    <property type="project" value="InterPro"/>
</dbReference>
<evidence type="ECO:0000313" key="15">
    <source>
        <dbReference type="EMBL" id="VGO20891.1"/>
    </source>
</evidence>
<evidence type="ECO:0000256" key="4">
    <source>
        <dbReference type="ARBA" id="ARBA00022485"/>
    </source>
</evidence>
<reference evidence="15 16" key="1">
    <citation type="submission" date="2019-04" db="EMBL/GenBank/DDBJ databases">
        <authorList>
            <person name="Van Vliet M D."/>
        </authorList>
    </citation>
    <scope>NUCLEOTIDE SEQUENCE [LARGE SCALE GENOMIC DNA]</scope>
    <source>
        <strain evidence="15 16">F21</strain>
    </source>
</reference>
<dbReference type="InterPro" id="IPR036010">
    <property type="entry name" value="2Fe-2S_ferredoxin-like_sf"/>
</dbReference>
<dbReference type="PROSITE" id="PS51839">
    <property type="entry name" value="4FE4S_HC3"/>
    <property type="match status" value="1"/>
</dbReference>
<dbReference type="EMBL" id="CAAHFH010000002">
    <property type="protein sequence ID" value="VGO20891.1"/>
    <property type="molecule type" value="Genomic_DNA"/>
</dbReference>
<evidence type="ECO:0000256" key="9">
    <source>
        <dbReference type="ARBA" id="ARBA00023014"/>
    </source>
</evidence>
<dbReference type="Gene3D" id="3.30.70.20">
    <property type="match status" value="1"/>
</dbReference>
<dbReference type="GO" id="GO:0016020">
    <property type="term" value="C:membrane"/>
    <property type="evidence" value="ECO:0007669"/>
    <property type="project" value="UniProtKB-SubCell"/>
</dbReference>
<comment type="cofactor">
    <cofactor evidence="12">
        <name>[2Fe-2S] cluster</name>
        <dbReference type="ChEBI" id="CHEBI:190135"/>
    </cofactor>
</comment>
<evidence type="ECO:0000256" key="1">
    <source>
        <dbReference type="ARBA" id="ARBA00001966"/>
    </source>
</evidence>
<gene>
    <name evidence="15" type="primary">hoxU</name>
    <name evidence="15" type="ORF">SCARR_02958</name>
</gene>
<evidence type="ECO:0000256" key="3">
    <source>
        <dbReference type="ARBA" id="ARBA00005404"/>
    </source>
</evidence>
<evidence type="ECO:0000259" key="13">
    <source>
        <dbReference type="PROSITE" id="PS51085"/>
    </source>
</evidence>
<keyword evidence="9" id="KW-0411">Iron-sulfur</keyword>
<evidence type="ECO:0000256" key="10">
    <source>
        <dbReference type="ARBA" id="ARBA00023027"/>
    </source>
</evidence>
<name>A0A6C2UNN7_9BACT</name>
<dbReference type="GO" id="GO:0046872">
    <property type="term" value="F:metal ion binding"/>
    <property type="evidence" value="ECO:0007669"/>
    <property type="project" value="UniProtKB-KW"/>
</dbReference>
<evidence type="ECO:0000256" key="6">
    <source>
        <dbReference type="ARBA" id="ARBA00022723"/>
    </source>
</evidence>
<dbReference type="InterPro" id="IPR000283">
    <property type="entry name" value="NADH_UbQ_OxRdtase_75kDa_su_CS"/>
</dbReference>
<dbReference type="GO" id="GO:0051539">
    <property type="term" value="F:4 iron, 4 sulfur cluster binding"/>
    <property type="evidence" value="ECO:0007669"/>
    <property type="project" value="UniProtKB-KW"/>
</dbReference>
<evidence type="ECO:0000259" key="14">
    <source>
        <dbReference type="PROSITE" id="PS51839"/>
    </source>
</evidence>
<keyword evidence="5" id="KW-0001">2Fe-2S</keyword>
<dbReference type="CDD" id="cd00207">
    <property type="entry name" value="fer2"/>
    <property type="match status" value="1"/>
</dbReference>
<dbReference type="Proteomes" id="UP000346198">
    <property type="component" value="Unassembled WGS sequence"/>
</dbReference>
<dbReference type="GO" id="GO:0003677">
    <property type="term" value="F:DNA binding"/>
    <property type="evidence" value="ECO:0007669"/>
    <property type="project" value="UniProtKB-KW"/>
</dbReference>
<evidence type="ECO:0000256" key="2">
    <source>
        <dbReference type="ARBA" id="ARBA00004370"/>
    </source>
</evidence>
<evidence type="ECO:0000256" key="7">
    <source>
        <dbReference type="ARBA" id="ARBA00022967"/>
    </source>
</evidence>
<dbReference type="InterPro" id="IPR054351">
    <property type="entry name" value="NADH_UbQ_OxRdtase_ferredoxin"/>
</dbReference>
<dbReference type="FunFam" id="3.30.70.20:FF:000002">
    <property type="entry name" value="NADH-ubiquinone oxidoreductase 75 kDa subunit"/>
    <property type="match status" value="1"/>
</dbReference>
<comment type="similarity">
    <text evidence="3">Belongs to the complex I 75 kDa subunit family.</text>
</comment>
<dbReference type="Pfam" id="PF13510">
    <property type="entry name" value="Fer2_4"/>
    <property type="match status" value="1"/>
</dbReference>
<evidence type="ECO:0000256" key="8">
    <source>
        <dbReference type="ARBA" id="ARBA00023004"/>
    </source>
</evidence>
<feature type="domain" description="2Fe-2S ferredoxin-type" evidence="13">
    <location>
        <begin position="3"/>
        <end position="79"/>
    </location>
</feature>
<keyword evidence="10" id="KW-0520">NAD</keyword>
<keyword evidence="8" id="KW-0408">Iron</keyword>
<dbReference type="AlphaFoldDB" id="A0A6C2UNN7"/>
<evidence type="ECO:0000313" key="16">
    <source>
        <dbReference type="Proteomes" id="UP000346198"/>
    </source>
</evidence>
<dbReference type="SUPFAM" id="SSF54292">
    <property type="entry name" value="2Fe-2S ferredoxin-like"/>
    <property type="match status" value="1"/>
</dbReference>
<dbReference type="Gene3D" id="3.10.20.740">
    <property type="match status" value="1"/>
</dbReference>
<sequence length="235" mass="25862">MSDAIKITIDGKEIEAQLGQTILEAADEAGIYIPRLCSHPELKPIGSCRVCTVVCDGRPQAACVKPVMDGMVIENETPELLQHRRNIIDMMFVEGNHFCMFCEKSGNCELQALAYRFGITAPQYPFQFPEKEVDASHPDILLDHNRCIMCARCVRASQELDGKNVFQSIGRGFDRKIGVNGEKALGDTDMAVADRAADICPVGCIIKKRVGFEVPVGERLYDKAPIGSDIEGVRS</sequence>
<evidence type="ECO:0000256" key="12">
    <source>
        <dbReference type="ARBA" id="ARBA00034078"/>
    </source>
</evidence>
<keyword evidence="6" id="KW-0479">Metal-binding</keyword>